<evidence type="ECO:0000313" key="3">
    <source>
        <dbReference type="EMBL" id="ELZ29968.1"/>
    </source>
</evidence>
<sequence>MLSILAVVMGSQVDALNVAGRVRRATTGLYLVGQWMLPLAVWGVSATGIAAIGMSTLLWGLCLVASMLLMAHQAWTVDRRERTGPGTATAAAD</sequence>
<feature type="domain" description="DUF8059" evidence="2">
    <location>
        <begin position="2"/>
        <end position="92"/>
    </location>
</feature>
<evidence type="ECO:0000313" key="4">
    <source>
        <dbReference type="Proteomes" id="UP000011513"/>
    </source>
</evidence>
<comment type="caution">
    <text evidence="3">The sequence shown here is derived from an EMBL/GenBank/DDBJ whole genome shotgun (WGS) entry which is preliminary data.</text>
</comment>
<accession>M0D548</accession>
<proteinExistence type="predicted"/>
<organism evidence="3 4">
    <name type="scientific">Halogeometricum pallidum JCM 14848</name>
    <dbReference type="NCBI Taxonomy" id="1227487"/>
    <lineage>
        <taxon>Archaea</taxon>
        <taxon>Methanobacteriati</taxon>
        <taxon>Methanobacteriota</taxon>
        <taxon>Stenosarchaea group</taxon>
        <taxon>Halobacteria</taxon>
        <taxon>Halobacteriales</taxon>
        <taxon>Haloferacaceae</taxon>
        <taxon>Halogeometricum</taxon>
    </lineage>
</organism>
<evidence type="ECO:0000256" key="1">
    <source>
        <dbReference type="SAM" id="Phobius"/>
    </source>
</evidence>
<reference evidence="3 4" key="1">
    <citation type="journal article" date="2014" name="PLoS Genet.">
        <title>Phylogenetically driven sequencing of extremely halophilic archaea reveals strategies for static and dynamic osmo-response.</title>
        <authorList>
            <person name="Becker E.A."/>
            <person name="Seitzer P.M."/>
            <person name="Tritt A."/>
            <person name="Larsen D."/>
            <person name="Krusor M."/>
            <person name="Yao A.I."/>
            <person name="Wu D."/>
            <person name="Madern D."/>
            <person name="Eisen J.A."/>
            <person name="Darling A.E."/>
            <person name="Facciotti M.T."/>
        </authorList>
    </citation>
    <scope>NUCLEOTIDE SEQUENCE [LARGE SCALE GENOMIC DNA]</scope>
    <source>
        <strain evidence="3 4">JCM 14848</strain>
    </source>
</reference>
<keyword evidence="1" id="KW-1133">Transmembrane helix</keyword>
<keyword evidence="1" id="KW-0812">Transmembrane</keyword>
<feature type="transmembrane region" description="Helical" evidence="1">
    <location>
        <begin position="39"/>
        <end position="70"/>
    </location>
</feature>
<dbReference type="Proteomes" id="UP000011513">
    <property type="component" value="Unassembled WGS sequence"/>
</dbReference>
<name>M0D548_HALPD</name>
<dbReference type="InParanoid" id="M0D548"/>
<dbReference type="EMBL" id="AOIV01000027">
    <property type="protein sequence ID" value="ELZ29968.1"/>
    <property type="molecule type" value="Genomic_DNA"/>
</dbReference>
<protein>
    <recommendedName>
        <fullName evidence="2">DUF8059 domain-containing protein</fullName>
    </recommendedName>
</protein>
<evidence type="ECO:0000259" key="2">
    <source>
        <dbReference type="Pfam" id="PF26248"/>
    </source>
</evidence>
<dbReference type="InterPro" id="IPR058372">
    <property type="entry name" value="DUF8059"/>
</dbReference>
<keyword evidence="4" id="KW-1185">Reference proteome</keyword>
<dbReference type="eggNOG" id="arCOG13588">
    <property type="taxonomic scope" value="Archaea"/>
</dbReference>
<dbReference type="Pfam" id="PF26248">
    <property type="entry name" value="DUF8059"/>
    <property type="match status" value="1"/>
</dbReference>
<keyword evidence="1" id="KW-0472">Membrane</keyword>
<gene>
    <name evidence="3" type="ORF">C474_13076</name>
</gene>
<dbReference type="AlphaFoldDB" id="M0D548"/>